<accession>A0A0G0HCJ1</accession>
<evidence type="ECO:0000313" key="3">
    <source>
        <dbReference type="Proteomes" id="UP000034492"/>
    </source>
</evidence>
<organism evidence="2 3">
    <name type="scientific">Candidatus Daviesbacteria bacterium GW2011_GWB1_36_5</name>
    <dbReference type="NCBI Taxonomy" id="1618426"/>
    <lineage>
        <taxon>Bacteria</taxon>
        <taxon>Candidatus Daviesiibacteriota</taxon>
    </lineage>
</organism>
<dbReference type="PANTHER" id="PTHR36181:SF4">
    <property type="entry name" value="LAGLIDADG ENDONUCLEASE"/>
    <property type="match status" value="1"/>
</dbReference>
<evidence type="ECO:0000313" key="2">
    <source>
        <dbReference type="EMBL" id="KKQ09824.1"/>
    </source>
</evidence>
<feature type="domain" description="Homing endonuclease LAGLIDADG" evidence="1">
    <location>
        <begin position="11"/>
        <end position="114"/>
    </location>
</feature>
<name>A0A0G0HCJ1_9BACT</name>
<gene>
    <name evidence="2" type="ORF">US19_C0010G0002</name>
</gene>
<evidence type="ECO:0000259" key="1">
    <source>
        <dbReference type="Pfam" id="PF00961"/>
    </source>
</evidence>
<reference evidence="2 3" key="1">
    <citation type="journal article" date="2015" name="Nature">
        <title>rRNA introns, odd ribosomes, and small enigmatic genomes across a large radiation of phyla.</title>
        <authorList>
            <person name="Brown C.T."/>
            <person name="Hug L.A."/>
            <person name="Thomas B.C."/>
            <person name="Sharon I."/>
            <person name="Castelle C.J."/>
            <person name="Singh A."/>
            <person name="Wilkins M.J."/>
            <person name="Williams K.H."/>
            <person name="Banfield J.F."/>
        </authorList>
    </citation>
    <scope>NUCLEOTIDE SEQUENCE [LARGE SCALE GENOMIC DNA]</scope>
</reference>
<dbReference type="SUPFAM" id="SSF55608">
    <property type="entry name" value="Homing endonucleases"/>
    <property type="match status" value="1"/>
</dbReference>
<proteinExistence type="predicted"/>
<dbReference type="Pfam" id="PF00961">
    <property type="entry name" value="LAGLIDADG_1"/>
    <property type="match status" value="1"/>
</dbReference>
<protein>
    <recommendedName>
        <fullName evidence="1">Homing endonuclease LAGLIDADG domain-containing protein</fullName>
    </recommendedName>
</protein>
<dbReference type="PANTHER" id="PTHR36181">
    <property type="entry name" value="INTRON-ENCODED ENDONUCLEASE AI3-RELATED"/>
    <property type="match status" value="1"/>
</dbReference>
<dbReference type="GO" id="GO:0004519">
    <property type="term" value="F:endonuclease activity"/>
    <property type="evidence" value="ECO:0007669"/>
    <property type="project" value="InterPro"/>
</dbReference>
<comment type="caution">
    <text evidence="2">The sequence shown here is derived from an EMBL/GenBank/DDBJ whole genome shotgun (WGS) entry which is preliminary data.</text>
</comment>
<dbReference type="Gene3D" id="3.10.28.10">
    <property type="entry name" value="Homing endonucleases"/>
    <property type="match status" value="1"/>
</dbReference>
<dbReference type="Proteomes" id="UP000034492">
    <property type="component" value="Unassembled WGS sequence"/>
</dbReference>
<dbReference type="InterPro" id="IPR051289">
    <property type="entry name" value="LAGLIDADG_Endonuclease"/>
</dbReference>
<dbReference type="InterPro" id="IPR027434">
    <property type="entry name" value="Homing_endonucl"/>
</dbReference>
<dbReference type="InterPro" id="IPR004860">
    <property type="entry name" value="LAGLIDADG_dom"/>
</dbReference>
<sequence>MNFMLNPHYVTGFVDGEGCFSITISKRRFRVPEVRLKFEIELREDDELILKEIQKTLDCGSIYRLEYERYKKWRPHVKYQVGSFKDIKEKVIPFFKKYPPLAKKRFQFEIFCKVADMMDLKKHITEEGIEEIRSLRKALKHEDSLYALEAHV</sequence>
<dbReference type="AlphaFoldDB" id="A0A0G0HCJ1"/>
<dbReference type="EMBL" id="LBSA01000010">
    <property type="protein sequence ID" value="KKQ09824.1"/>
    <property type="molecule type" value="Genomic_DNA"/>
</dbReference>